<keyword evidence="3" id="KW-1185">Reference proteome</keyword>
<reference evidence="2 3" key="1">
    <citation type="submission" date="2019-02" db="EMBL/GenBank/DDBJ databases">
        <title>Deep-cultivation of Planctomycetes and their phenomic and genomic characterization uncovers novel biology.</title>
        <authorList>
            <person name="Wiegand S."/>
            <person name="Jogler M."/>
            <person name="Boedeker C."/>
            <person name="Pinto D."/>
            <person name="Vollmers J."/>
            <person name="Rivas-Marin E."/>
            <person name="Kohn T."/>
            <person name="Peeters S.H."/>
            <person name="Heuer A."/>
            <person name="Rast P."/>
            <person name="Oberbeckmann S."/>
            <person name="Bunk B."/>
            <person name="Jeske O."/>
            <person name="Meyerdierks A."/>
            <person name="Storesund J.E."/>
            <person name="Kallscheuer N."/>
            <person name="Luecker S."/>
            <person name="Lage O.M."/>
            <person name="Pohl T."/>
            <person name="Merkel B.J."/>
            <person name="Hornburger P."/>
            <person name="Mueller R.-W."/>
            <person name="Bruemmer F."/>
            <person name="Labrenz M."/>
            <person name="Spormann A.M."/>
            <person name="Op Den Camp H."/>
            <person name="Overmann J."/>
            <person name="Amann R."/>
            <person name="Jetten M.S.M."/>
            <person name="Mascher T."/>
            <person name="Medema M.H."/>
            <person name="Devos D.P."/>
            <person name="Kaster A.-K."/>
            <person name="Ovreas L."/>
            <person name="Rohde M."/>
            <person name="Galperin M.Y."/>
            <person name="Jogler C."/>
        </authorList>
    </citation>
    <scope>NUCLEOTIDE SEQUENCE [LARGE SCALE GENOMIC DNA]</scope>
    <source>
        <strain evidence="2 3">CA13</strain>
    </source>
</reference>
<comment type="caution">
    <text evidence="2">The sequence shown here is derived from an EMBL/GenBank/DDBJ whole genome shotgun (WGS) entry which is preliminary data.</text>
</comment>
<organism evidence="2 3">
    <name type="scientific">Novipirellula herctigrandis</name>
    <dbReference type="NCBI Taxonomy" id="2527986"/>
    <lineage>
        <taxon>Bacteria</taxon>
        <taxon>Pseudomonadati</taxon>
        <taxon>Planctomycetota</taxon>
        <taxon>Planctomycetia</taxon>
        <taxon>Pirellulales</taxon>
        <taxon>Pirellulaceae</taxon>
        <taxon>Novipirellula</taxon>
    </lineage>
</organism>
<evidence type="ECO:0000256" key="1">
    <source>
        <dbReference type="SAM" id="SignalP"/>
    </source>
</evidence>
<dbReference type="EMBL" id="SJPJ01000001">
    <property type="protein sequence ID" value="TWT81314.1"/>
    <property type="molecule type" value="Genomic_DNA"/>
</dbReference>
<dbReference type="Proteomes" id="UP000315010">
    <property type="component" value="Unassembled WGS sequence"/>
</dbReference>
<dbReference type="AlphaFoldDB" id="A0A5C5Z1X1"/>
<feature type="chain" id="PRO_5022886978" evidence="1">
    <location>
        <begin position="22"/>
        <end position="131"/>
    </location>
</feature>
<sequence precursor="true">MQYQRFIKVIFLSLGIASSFAYGQTASIYNMDEMKDVSLLELEVLRDWHPVATTPPTQQKIVEITLCDFENGRKVRIPITYVVPNAKQACRFIVSYGNLGPTVYKEFDGLKTTMLENGIGFVLPAIGPIKR</sequence>
<gene>
    <name evidence="2" type="ORF">CA13_27660</name>
</gene>
<protein>
    <submittedName>
        <fullName evidence="2">Uncharacterized protein</fullName>
    </submittedName>
</protein>
<keyword evidence="1" id="KW-0732">Signal</keyword>
<evidence type="ECO:0000313" key="2">
    <source>
        <dbReference type="EMBL" id="TWT81314.1"/>
    </source>
</evidence>
<dbReference type="OrthoDB" id="9821047at2"/>
<evidence type="ECO:0000313" key="3">
    <source>
        <dbReference type="Proteomes" id="UP000315010"/>
    </source>
</evidence>
<name>A0A5C5Z1X1_9BACT</name>
<feature type="signal peptide" evidence="1">
    <location>
        <begin position="1"/>
        <end position="21"/>
    </location>
</feature>
<proteinExistence type="predicted"/>
<dbReference type="RefSeq" id="WP_146397169.1">
    <property type="nucleotide sequence ID" value="NZ_SJPJ01000001.1"/>
</dbReference>
<accession>A0A5C5Z1X1</accession>